<evidence type="ECO:0000256" key="3">
    <source>
        <dbReference type="ARBA" id="ARBA00022777"/>
    </source>
</evidence>
<feature type="transmembrane region" description="Helical" evidence="5">
    <location>
        <begin position="332"/>
        <end position="350"/>
    </location>
</feature>
<sequence>MPEKNKISQSMYNIFQEALDERTSDNKQDLQSIAPMDFKQRYKFLSSIGQGAMKNITLHYDKVIDRDVAIAKPLTEKSSDEFLCAFLKEIRILALVAHPNIVPVYELALDENELPFCSMKYVKGESLGSILHHLDEANDDSVKKYDYRSLLNIFKMVCHAISYAHSKGVIHLDIKPDNIIIGEYGSVQVCDWGIAQELDNISEFYQNKVLGTIGYIAPERLRNESLSLSSDIYSLGATLFHAMALKAPFEGKATKEVLDKLATGSIMTRARFQKPLMAICQKAMQLELSERYQSVDELIHDIDLFLDDRSPKADQPSPIEIAKLYFKRNRKICSILISALFVISIVSLVYSHKIELVKIKNKAIAEKAVPYHNDLALKAYKHFDFTNTKLNTDLALSYGGNANTHWLLAQLYFLENNLPLALLHCQQAPAREQRFIELIKHLQSLNQASTEEYFFQKIQALDKAHYPGIIDKVFSLKNRNYTNIENYRSFLEKSIKVLNPNITDYELRVVNNKIIFSAGKDFARLSPFINLPIEELHLHGSFLRGLDALRGMKKIKVLDISDTLVRGLMPLKGLEIETLNISKTIIYDLRSLQDFKVKNLIMNDLKLIHLSTLDDYPSLESLELSEELYPTTKDIRLLRKFKASGIIQ</sequence>
<gene>
    <name evidence="7" type="ORF">PQO03_00665</name>
</gene>
<keyword evidence="4" id="KW-0067">ATP-binding</keyword>
<evidence type="ECO:0000256" key="5">
    <source>
        <dbReference type="SAM" id="Phobius"/>
    </source>
</evidence>
<keyword evidence="2" id="KW-0547">Nucleotide-binding</keyword>
<keyword evidence="8" id="KW-1185">Reference proteome</keyword>
<keyword evidence="5" id="KW-1133">Transmembrane helix</keyword>
<evidence type="ECO:0000313" key="8">
    <source>
        <dbReference type="Proteomes" id="UP001214250"/>
    </source>
</evidence>
<name>A0ABY7VUH0_9BACT</name>
<dbReference type="PROSITE" id="PS50011">
    <property type="entry name" value="PROTEIN_KINASE_DOM"/>
    <property type="match status" value="1"/>
</dbReference>
<feature type="domain" description="Protein kinase" evidence="6">
    <location>
        <begin position="42"/>
        <end position="306"/>
    </location>
</feature>
<evidence type="ECO:0000256" key="1">
    <source>
        <dbReference type="ARBA" id="ARBA00022679"/>
    </source>
</evidence>
<dbReference type="SUPFAM" id="SSF56112">
    <property type="entry name" value="Protein kinase-like (PK-like)"/>
    <property type="match status" value="1"/>
</dbReference>
<proteinExistence type="predicted"/>
<dbReference type="GO" id="GO:0016301">
    <property type="term" value="F:kinase activity"/>
    <property type="evidence" value="ECO:0007669"/>
    <property type="project" value="UniProtKB-KW"/>
</dbReference>
<keyword evidence="5" id="KW-0812">Transmembrane</keyword>
<organism evidence="7 8">
    <name type="scientific">Lentisphaera profundi</name>
    <dbReference type="NCBI Taxonomy" id="1658616"/>
    <lineage>
        <taxon>Bacteria</taxon>
        <taxon>Pseudomonadati</taxon>
        <taxon>Lentisphaerota</taxon>
        <taxon>Lentisphaeria</taxon>
        <taxon>Lentisphaerales</taxon>
        <taxon>Lentisphaeraceae</taxon>
        <taxon>Lentisphaera</taxon>
    </lineage>
</organism>
<keyword evidence="5" id="KW-0472">Membrane</keyword>
<dbReference type="Gene3D" id="1.10.510.10">
    <property type="entry name" value="Transferase(Phosphotransferase) domain 1"/>
    <property type="match status" value="1"/>
</dbReference>
<dbReference type="PANTHER" id="PTHR43289:SF6">
    <property type="entry name" value="SERINE_THREONINE-PROTEIN KINASE NEKL-3"/>
    <property type="match status" value="1"/>
</dbReference>
<dbReference type="InterPro" id="IPR000719">
    <property type="entry name" value="Prot_kinase_dom"/>
</dbReference>
<dbReference type="Gene3D" id="3.80.10.10">
    <property type="entry name" value="Ribonuclease Inhibitor"/>
    <property type="match status" value="1"/>
</dbReference>
<dbReference type="RefSeq" id="WP_274150541.1">
    <property type="nucleotide sequence ID" value="NZ_CP117811.1"/>
</dbReference>
<dbReference type="PANTHER" id="PTHR43289">
    <property type="entry name" value="MITOGEN-ACTIVATED PROTEIN KINASE KINASE KINASE 20-RELATED"/>
    <property type="match status" value="1"/>
</dbReference>
<accession>A0ABY7VUH0</accession>
<dbReference type="InterPro" id="IPR032675">
    <property type="entry name" value="LRR_dom_sf"/>
</dbReference>
<dbReference type="EMBL" id="CP117811">
    <property type="protein sequence ID" value="WDE96476.1"/>
    <property type="molecule type" value="Genomic_DNA"/>
</dbReference>
<dbReference type="SUPFAM" id="SSF52058">
    <property type="entry name" value="L domain-like"/>
    <property type="match status" value="1"/>
</dbReference>
<evidence type="ECO:0000259" key="6">
    <source>
        <dbReference type="PROSITE" id="PS50011"/>
    </source>
</evidence>
<evidence type="ECO:0000313" key="7">
    <source>
        <dbReference type="EMBL" id="WDE96476.1"/>
    </source>
</evidence>
<evidence type="ECO:0000256" key="4">
    <source>
        <dbReference type="ARBA" id="ARBA00022840"/>
    </source>
</evidence>
<keyword evidence="1" id="KW-0808">Transferase</keyword>
<protein>
    <submittedName>
        <fullName evidence="7">Serine/threonine-protein kinase</fullName>
    </submittedName>
</protein>
<dbReference type="Proteomes" id="UP001214250">
    <property type="component" value="Chromosome 1"/>
</dbReference>
<dbReference type="PROSITE" id="PS00108">
    <property type="entry name" value="PROTEIN_KINASE_ST"/>
    <property type="match status" value="1"/>
</dbReference>
<dbReference type="Pfam" id="PF00069">
    <property type="entry name" value="Pkinase"/>
    <property type="match status" value="1"/>
</dbReference>
<dbReference type="InterPro" id="IPR011009">
    <property type="entry name" value="Kinase-like_dom_sf"/>
</dbReference>
<dbReference type="CDD" id="cd14014">
    <property type="entry name" value="STKc_PknB_like"/>
    <property type="match status" value="1"/>
</dbReference>
<keyword evidence="3 7" id="KW-0418">Kinase</keyword>
<dbReference type="InterPro" id="IPR008271">
    <property type="entry name" value="Ser/Thr_kinase_AS"/>
</dbReference>
<dbReference type="SMART" id="SM00220">
    <property type="entry name" value="S_TKc"/>
    <property type="match status" value="1"/>
</dbReference>
<evidence type="ECO:0000256" key="2">
    <source>
        <dbReference type="ARBA" id="ARBA00022741"/>
    </source>
</evidence>
<reference evidence="7 8" key="1">
    <citation type="submission" date="2023-02" db="EMBL/GenBank/DDBJ databases">
        <title>Genome sequence of Lentisphaera profundi SAORIC-696.</title>
        <authorList>
            <person name="Kim e."/>
            <person name="Cho J.-C."/>
            <person name="Choi A."/>
            <person name="Kang I."/>
        </authorList>
    </citation>
    <scope>NUCLEOTIDE SEQUENCE [LARGE SCALE GENOMIC DNA]</scope>
    <source>
        <strain evidence="7 8">SAORIC-696</strain>
    </source>
</reference>